<protein>
    <submittedName>
        <fullName evidence="2">PDZ domain-containing protein</fullName>
    </submittedName>
</protein>
<gene>
    <name evidence="2" type="ORF">G6047_01260</name>
</gene>
<comment type="caution">
    <text evidence="2">The sequence shown here is derived from an EMBL/GenBank/DDBJ whole genome shotgun (WGS) entry which is preliminary data.</text>
</comment>
<dbReference type="Pfam" id="PF13650">
    <property type="entry name" value="Asp_protease_2"/>
    <property type="match status" value="1"/>
</dbReference>
<dbReference type="InterPro" id="IPR036034">
    <property type="entry name" value="PDZ_sf"/>
</dbReference>
<dbReference type="InterPro" id="IPR021109">
    <property type="entry name" value="Peptidase_aspartic_dom_sf"/>
</dbReference>
<dbReference type="InterPro" id="IPR034122">
    <property type="entry name" value="Retropepsin-like_bacterial"/>
</dbReference>
<evidence type="ECO:0000313" key="2">
    <source>
        <dbReference type="EMBL" id="NMH26647.1"/>
    </source>
</evidence>
<evidence type="ECO:0000259" key="1">
    <source>
        <dbReference type="PROSITE" id="PS50106"/>
    </source>
</evidence>
<proteinExistence type="predicted"/>
<dbReference type="SUPFAM" id="SSF50156">
    <property type="entry name" value="PDZ domain-like"/>
    <property type="match status" value="1"/>
</dbReference>
<dbReference type="AlphaFoldDB" id="A0A972FRG8"/>
<organism evidence="2 3">
    <name type="scientific">Flavobacterium silvaticum</name>
    <dbReference type="NCBI Taxonomy" id="1852020"/>
    <lineage>
        <taxon>Bacteria</taxon>
        <taxon>Pseudomonadati</taxon>
        <taxon>Bacteroidota</taxon>
        <taxon>Flavobacteriia</taxon>
        <taxon>Flavobacteriales</taxon>
        <taxon>Flavobacteriaceae</taxon>
        <taxon>Flavobacterium</taxon>
    </lineage>
</organism>
<dbReference type="PROSITE" id="PS50106">
    <property type="entry name" value="PDZ"/>
    <property type="match status" value="1"/>
</dbReference>
<dbReference type="EMBL" id="JAAMPU010000094">
    <property type="protein sequence ID" value="NMH26647.1"/>
    <property type="molecule type" value="Genomic_DNA"/>
</dbReference>
<dbReference type="InterPro" id="IPR001478">
    <property type="entry name" value="PDZ"/>
</dbReference>
<keyword evidence="3" id="KW-1185">Reference proteome</keyword>
<dbReference type="Gene3D" id="2.40.70.10">
    <property type="entry name" value="Acid Proteases"/>
    <property type="match status" value="2"/>
</dbReference>
<accession>A0A972FRG8</accession>
<dbReference type="Proteomes" id="UP000712080">
    <property type="component" value="Unassembled WGS sequence"/>
</dbReference>
<name>A0A972FRG8_9FLAO</name>
<dbReference type="InterPro" id="IPR041489">
    <property type="entry name" value="PDZ_6"/>
</dbReference>
<dbReference type="CDD" id="cd05483">
    <property type="entry name" value="retropepsin_like_bacteria"/>
    <property type="match status" value="1"/>
</dbReference>
<dbReference type="SMART" id="SM00228">
    <property type="entry name" value="PDZ"/>
    <property type="match status" value="1"/>
</dbReference>
<dbReference type="RefSeq" id="WP_169525640.1">
    <property type="nucleotide sequence ID" value="NZ_JAAMPU010000094.1"/>
</dbReference>
<sequence length="402" mass="44936">MTKYLLLLLTAIGFAQSKQEIKEAKGRRDTYLFAASTMPKKFNGSVPIEIVSDELLIQVTIHGKPYTFLFDTGAITILSDGLRKELGLAVATSNKLTDAAGNVSSEDFYMIDELKLGEVTFSKVAAGSFSLDSFSLMLCRKIDGIFGSNLMRLGNWKVDYLNSKLSFSTDKLLPDSEFDTIDFDEGFSGTPVVFLDTGGYRFPAMIDTGNNGTIDMPEDLYQKTRLSKSGKFQTSYGKGFFSLSGNKEQTERLGTADSLYLGNRLLRDQRLRISPSPMILVGNEFLKQFGEIGISWKKKEMYLPKKTLPLETEWSFGFTPLKDDGKIKVAVIWEKSPAKQKGLEIGDVILAINGQDVAGSTDEFWCGMRERFKKESSLELEIEKANGQRKMVLLDRYDLLKP</sequence>
<reference evidence="2" key="1">
    <citation type="submission" date="2020-02" db="EMBL/GenBank/DDBJ databases">
        <title>Flavobacterium sp. genome.</title>
        <authorList>
            <person name="Jung H.S."/>
            <person name="Baek J.H."/>
            <person name="Jeon C.O."/>
        </authorList>
    </citation>
    <scope>NUCLEOTIDE SEQUENCE</scope>
    <source>
        <strain evidence="2">SE-s28</strain>
    </source>
</reference>
<dbReference type="Pfam" id="PF17820">
    <property type="entry name" value="PDZ_6"/>
    <property type="match status" value="1"/>
</dbReference>
<dbReference type="Gene3D" id="2.30.42.10">
    <property type="match status" value="1"/>
</dbReference>
<evidence type="ECO:0000313" key="3">
    <source>
        <dbReference type="Proteomes" id="UP000712080"/>
    </source>
</evidence>
<dbReference type="SUPFAM" id="SSF50630">
    <property type="entry name" value="Acid proteases"/>
    <property type="match status" value="1"/>
</dbReference>
<feature type="domain" description="PDZ" evidence="1">
    <location>
        <begin position="300"/>
        <end position="363"/>
    </location>
</feature>